<dbReference type="InterPro" id="IPR016047">
    <property type="entry name" value="M23ase_b-sheet_dom"/>
</dbReference>
<evidence type="ECO:0000313" key="10">
    <source>
        <dbReference type="EMBL" id="SDM57550.1"/>
    </source>
</evidence>
<dbReference type="InterPro" id="IPR004937">
    <property type="entry name" value="Urea_transporter"/>
</dbReference>
<evidence type="ECO:0000256" key="6">
    <source>
        <dbReference type="ARBA" id="ARBA00023136"/>
    </source>
</evidence>
<proteinExistence type="inferred from homology"/>
<feature type="transmembrane region" description="Helical" evidence="7">
    <location>
        <begin position="21"/>
        <end position="44"/>
    </location>
</feature>
<comment type="subcellular location">
    <subcellularLocation>
        <location evidence="1">Cell membrane</location>
        <topology evidence="1">Multi-pass membrane protein</topology>
    </subcellularLocation>
</comment>
<dbReference type="GeneID" id="77262045"/>
<dbReference type="PANTHER" id="PTHR21666:SF285">
    <property type="entry name" value="M23 FAMILY METALLOPEPTIDASE"/>
    <property type="match status" value="1"/>
</dbReference>
<dbReference type="Gene3D" id="2.70.70.10">
    <property type="entry name" value="Glucose Permease (Domain IIA)"/>
    <property type="match status" value="1"/>
</dbReference>
<protein>
    <submittedName>
        <fullName evidence="10">Peptidase family M23</fullName>
    </submittedName>
</protein>
<evidence type="ECO:0000313" key="11">
    <source>
        <dbReference type="Proteomes" id="UP000031271"/>
    </source>
</evidence>
<keyword evidence="12" id="KW-1185">Reference proteome</keyword>
<dbReference type="EMBL" id="FNHO01000006">
    <property type="protein sequence ID" value="SDM57550.1"/>
    <property type="molecule type" value="Genomic_DNA"/>
</dbReference>
<accession>A0A8D3Y5N1</accession>
<dbReference type="PANTHER" id="PTHR21666">
    <property type="entry name" value="PEPTIDASE-RELATED"/>
    <property type="match status" value="1"/>
</dbReference>
<keyword evidence="3" id="KW-1003">Cell membrane</keyword>
<dbReference type="AlphaFoldDB" id="A0A8D3Y5N1"/>
<evidence type="ECO:0000256" key="3">
    <source>
        <dbReference type="ARBA" id="ARBA00022475"/>
    </source>
</evidence>
<evidence type="ECO:0000256" key="2">
    <source>
        <dbReference type="ARBA" id="ARBA00005914"/>
    </source>
</evidence>
<feature type="transmembrane region" description="Helical" evidence="7">
    <location>
        <begin position="114"/>
        <end position="132"/>
    </location>
</feature>
<dbReference type="RefSeq" id="WP_043222497.1">
    <property type="nucleotide sequence ID" value="NZ_CP007511.1"/>
</dbReference>
<reference evidence="11" key="1">
    <citation type="submission" date="2014-03" db="EMBL/GenBank/DDBJ databases">
        <title>Complete genome of Pseudomonas balearica DSM 6083T, a sewage water isolate from an enrichment with 2-methylnaphthalene.</title>
        <authorList>
            <person name="Salva-Serra F."/>
            <person name="Jaen-Luchoro D."/>
            <person name="Busquets A."/>
            <person name="Pena A."/>
            <person name="Gomila M."/>
            <person name="Bosch R."/>
            <person name="Nogales B."/>
            <person name="Garcia-Valdes E."/>
            <person name="Lalucat J."/>
            <person name="Bennasar A."/>
        </authorList>
    </citation>
    <scope>NUCLEOTIDE SEQUENCE [LARGE SCALE GENOMIC DNA]</scope>
    <source>
        <strain evidence="11">DSM 6083</strain>
    </source>
</reference>
<dbReference type="InterPro" id="IPR050570">
    <property type="entry name" value="Cell_wall_metabolism_enzyme"/>
</dbReference>
<dbReference type="SUPFAM" id="SSF51261">
    <property type="entry name" value="Duplicated hybrid motif"/>
    <property type="match status" value="1"/>
</dbReference>
<dbReference type="GO" id="GO:0004222">
    <property type="term" value="F:metalloendopeptidase activity"/>
    <property type="evidence" value="ECO:0007669"/>
    <property type="project" value="TreeGrafter"/>
</dbReference>
<dbReference type="InterPro" id="IPR029020">
    <property type="entry name" value="Ammonium/urea_transptr"/>
</dbReference>
<feature type="domain" description="M23ase beta-sheet core" evidence="8">
    <location>
        <begin position="396"/>
        <end position="490"/>
    </location>
</feature>
<feature type="transmembrane region" description="Helical" evidence="7">
    <location>
        <begin position="268"/>
        <end position="288"/>
    </location>
</feature>
<dbReference type="KEGG" id="pbm:CL52_19370"/>
<keyword evidence="6 7" id="KW-0472">Membrane</keyword>
<dbReference type="Proteomes" id="UP000031271">
    <property type="component" value="Chromosome"/>
</dbReference>
<feature type="transmembrane region" description="Helical" evidence="7">
    <location>
        <begin position="189"/>
        <end position="209"/>
    </location>
</feature>
<dbReference type="EMBL" id="CP007511">
    <property type="protein sequence ID" value="AJE17412.1"/>
    <property type="molecule type" value="Genomic_DNA"/>
</dbReference>
<name>A0A8D3Y5N1_9GAMM</name>
<evidence type="ECO:0000256" key="1">
    <source>
        <dbReference type="ARBA" id="ARBA00004651"/>
    </source>
</evidence>
<evidence type="ECO:0000313" key="12">
    <source>
        <dbReference type="Proteomes" id="UP000182276"/>
    </source>
</evidence>
<keyword evidence="4 7" id="KW-0812">Transmembrane</keyword>
<dbReference type="GO" id="GO:0005886">
    <property type="term" value="C:plasma membrane"/>
    <property type="evidence" value="ECO:0007669"/>
    <property type="project" value="UniProtKB-SubCell"/>
</dbReference>
<comment type="similarity">
    <text evidence="2">Belongs to the urea transporter family.</text>
</comment>
<feature type="transmembrane region" description="Helical" evidence="7">
    <location>
        <begin position="144"/>
        <end position="169"/>
    </location>
</feature>
<keyword evidence="5 7" id="KW-1133">Transmembrane helix</keyword>
<reference evidence="9 11" key="3">
    <citation type="journal article" name="Genome Announc.">
        <title>Complete Genome Sequence of Pseudomonas balearica DSM 6083T.</title>
        <authorList>
            <person name="Bennasar-Figueras A."/>
            <person name="Salva-Serra F."/>
            <person name="Jaen-Luchoro D."/>
            <person name="Segui C."/>
            <person name="Aliaga F."/>
            <person name="Busquets A."/>
            <person name="Gomila M."/>
            <person name="Moore E.R."/>
            <person name="Lalucat J."/>
        </authorList>
    </citation>
    <scope>NUCLEOTIDE SEQUENCE [LARGE SCALE GENOMIC DNA]</scope>
    <source>
        <strain evidence="11">DSM 6083</strain>
        <strain evidence="9">DSM6083</strain>
    </source>
</reference>
<dbReference type="InterPro" id="IPR011055">
    <property type="entry name" value="Dup_hybrid_motif"/>
</dbReference>
<sequence length="730" mass="78088">MNAPQNETALSGGSLRAAHRFSTPLVSILGPALGGAFLIPHPWLGALLWLGLFQNLRFAAFALFGTVLAEGILRLFQIRDNSAAEGNLKANALLSAVAAAWLTEFAGLAVEAPILVVASTVIATTVLATAMLRTLLRASLPPLVVSYCLVSVFLFAIFPHWTLSAMAAMQWWPVPETPQQWLVTYFRTLGALLFSPTLGIGMIIALAILLWSRLAFLAGTIGWIAGIVTAVQLNQQGVLFYWMPTAYNSFLAGAALGAVFFVPSRISLALAALGGASAALLAAGLQHLSPYTAFGYLPLASALTIWVALSALGSAESYLVRRNHSLHEPPESAWQQLDYWSRRSGGNGPFVIVPLFGRSRIAQGEDGTLSHAGPWRHALDFQPIAVAEPGPFDGLVMAPASGFVERVQDGIADNPIGICNYAQNWGNYVTIRLDQGGWALLAHLQQGSIRVAPGSRVEAGAFIARLGNSGRSPAPHVHLQCQTGGEPSAPTLPFRLANFLSAPDAEQPFLHWHSAGLPSQGTLVSPAPANPAAQALLASAAPGVAVWSIETEGQLPRQVLRRQGDTERVRITLDTAGQHLLRGERGGALVVQLAADAWRVAELQRDCQPLLWLLALAVPTVPYAAGPGMKWDDLTPLLSSRLPADLALFLAPYRSKPFVRSRCHCTAAPDGEGRGLAVVSETTSALPWLPSRLHCRLDRLCGPVYLQAEFPHGRITYTLISFEPGLPFDY</sequence>
<dbReference type="CDD" id="cd12797">
    <property type="entry name" value="M23_peptidase"/>
    <property type="match status" value="1"/>
</dbReference>
<dbReference type="Proteomes" id="UP000182276">
    <property type="component" value="Unassembled WGS sequence"/>
</dbReference>
<evidence type="ECO:0000313" key="9">
    <source>
        <dbReference type="EMBL" id="AJE17412.1"/>
    </source>
</evidence>
<evidence type="ECO:0000256" key="7">
    <source>
        <dbReference type="SAM" id="Phobius"/>
    </source>
</evidence>
<feature type="transmembrane region" description="Helical" evidence="7">
    <location>
        <begin position="239"/>
        <end position="261"/>
    </location>
</feature>
<gene>
    <name evidence="9" type="ORF">CL52_19370</name>
    <name evidence="10" type="ORF">SAMN05660875_10643</name>
</gene>
<dbReference type="Gene3D" id="1.10.3430.10">
    <property type="entry name" value="Ammonium transporter AmtB like domains"/>
    <property type="match status" value="1"/>
</dbReference>
<evidence type="ECO:0000256" key="4">
    <source>
        <dbReference type="ARBA" id="ARBA00022692"/>
    </source>
</evidence>
<dbReference type="GO" id="GO:0015204">
    <property type="term" value="F:urea transmembrane transporter activity"/>
    <property type="evidence" value="ECO:0007669"/>
    <property type="project" value="InterPro"/>
</dbReference>
<dbReference type="Pfam" id="PF03253">
    <property type="entry name" value="UT"/>
    <property type="match status" value="1"/>
</dbReference>
<evidence type="ECO:0000259" key="8">
    <source>
        <dbReference type="Pfam" id="PF01551"/>
    </source>
</evidence>
<evidence type="ECO:0000256" key="5">
    <source>
        <dbReference type="ARBA" id="ARBA00022989"/>
    </source>
</evidence>
<organism evidence="9 11">
    <name type="scientific">Stutzerimonas balearica DSM 6083</name>
    <dbReference type="NCBI Taxonomy" id="1123016"/>
    <lineage>
        <taxon>Bacteria</taxon>
        <taxon>Pseudomonadati</taxon>
        <taxon>Pseudomonadota</taxon>
        <taxon>Gammaproteobacteria</taxon>
        <taxon>Pseudomonadales</taxon>
        <taxon>Pseudomonadaceae</taxon>
        <taxon>Stutzerimonas</taxon>
    </lineage>
</organism>
<dbReference type="Pfam" id="PF01551">
    <property type="entry name" value="Peptidase_M23"/>
    <property type="match status" value="1"/>
</dbReference>
<reference evidence="10 12" key="2">
    <citation type="submission" date="2016-10" db="EMBL/GenBank/DDBJ databases">
        <authorList>
            <person name="Varghese N."/>
            <person name="Submissions S."/>
        </authorList>
    </citation>
    <scope>NUCLEOTIDE SEQUENCE [LARGE SCALE GENOMIC DNA]</scope>
    <source>
        <strain evidence="10 12">DSM 6083</strain>
    </source>
</reference>
<feature type="transmembrane region" description="Helical" evidence="7">
    <location>
        <begin position="214"/>
        <end position="233"/>
    </location>
</feature>
<feature type="transmembrane region" description="Helical" evidence="7">
    <location>
        <begin position="56"/>
        <end position="76"/>
    </location>
</feature>
<feature type="transmembrane region" description="Helical" evidence="7">
    <location>
        <begin position="88"/>
        <end position="108"/>
    </location>
</feature>